<dbReference type="EMBL" id="PGTY01000002">
    <property type="protein sequence ID" value="PJI86279.1"/>
    <property type="molecule type" value="Genomic_DNA"/>
</dbReference>
<dbReference type="Proteomes" id="UP000228531">
    <property type="component" value="Unassembled WGS sequence"/>
</dbReference>
<comment type="caution">
    <text evidence="1">The sequence shown here is derived from an EMBL/GenBank/DDBJ whole genome shotgun (WGS) entry which is preliminary data.</text>
</comment>
<proteinExistence type="predicted"/>
<evidence type="ECO:0000313" key="2">
    <source>
        <dbReference type="Proteomes" id="UP000228531"/>
    </source>
</evidence>
<keyword evidence="2" id="KW-1185">Reference proteome</keyword>
<gene>
    <name evidence="1" type="ORF">BC777_2647</name>
</gene>
<organism evidence="1 2">
    <name type="scientific">Yoonia maricola</name>
    <dbReference type="NCBI Taxonomy" id="420999"/>
    <lineage>
        <taxon>Bacteria</taxon>
        <taxon>Pseudomonadati</taxon>
        <taxon>Pseudomonadota</taxon>
        <taxon>Alphaproteobacteria</taxon>
        <taxon>Rhodobacterales</taxon>
        <taxon>Paracoccaceae</taxon>
        <taxon>Yoonia</taxon>
    </lineage>
</organism>
<protein>
    <submittedName>
        <fullName evidence="1">Uncharacterized protein</fullName>
    </submittedName>
</protein>
<name>A0A2M8W5T9_9RHOB</name>
<evidence type="ECO:0000313" key="1">
    <source>
        <dbReference type="EMBL" id="PJI86279.1"/>
    </source>
</evidence>
<reference evidence="1 2" key="1">
    <citation type="submission" date="2017-11" db="EMBL/GenBank/DDBJ databases">
        <title>Genomic Encyclopedia of Archaeal and Bacterial Type Strains, Phase II (KMG-II): From Individual Species to Whole Genera.</title>
        <authorList>
            <person name="Goeker M."/>
        </authorList>
    </citation>
    <scope>NUCLEOTIDE SEQUENCE [LARGE SCALE GENOMIC DNA]</scope>
    <source>
        <strain evidence="1 2">DSM 29128</strain>
    </source>
</reference>
<dbReference type="AlphaFoldDB" id="A0A2M8W5T9"/>
<sequence length="79" mass="9024">MIWAEMGREGLLCGQSVLSLRLRQWQLLGSIETMTRTTPQTGQLGKPGLRWPLHNAHLQSCMLPIYIGQTPLLKLRELR</sequence>
<accession>A0A2M8W5T9</accession>